<dbReference type="AlphaFoldDB" id="A0A369MHV4"/>
<protein>
    <submittedName>
        <fullName evidence="1">Delta-aminolevulinic acid dehydratase</fullName>
    </submittedName>
</protein>
<evidence type="ECO:0000313" key="2">
    <source>
        <dbReference type="EMBL" id="RDB75875.1"/>
    </source>
</evidence>
<dbReference type="Proteomes" id="UP000253970">
    <property type="component" value="Unassembled WGS sequence"/>
</dbReference>
<dbReference type="EMBL" id="PPTU01000006">
    <property type="protein sequence ID" value="RDB71585.1"/>
    <property type="molecule type" value="Genomic_DNA"/>
</dbReference>
<organism evidence="1 4">
    <name type="scientific">Eggerthella lenta</name>
    <name type="common">Eubacterium lentum</name>
    <dbReference type="NCBI Taxonomy" id="84112"/>
    <lineage>
        <taxon>Bacteria</taxon>
        <taxon>Bacillati</taxon>
        <taxon>Actinomycetota</taxon>
        <taxon>Coriobacteriia</taxon>
        <taxon>Eggerthellales</taxon>
        <taxon>Eggerthellaceae</taxon>
        <taxon>Eggerthella</taxon>
    </lineage>
</organism>
<dbReference type="EMBL" id="PPTX01000025">
    <property type="protein sequence ID" value="RDB75875.1"/>
    <property type="molecule type" value="Genomic_DNA"/>
</dbReference>
<dbReference type="Proteomes" id="UP000253752">
    <property type="component" value="Unassembled WGS sequence"/>
</dbReference>
<name>A0A369MHV4_EGGLN</name>
<evidence type="ECO:0000313" key="3">
    <source>
        <dbReference type="Proteomes" id="UP000253752"/>
    </source>
</evidence>
<sequence length="124" mass="14043">MGSAALAEPLAIKISSKRQITIPAKAYEEAGFKDYALCTWTDKGMFLQPLDVEDEDVTIDILRYLINEGYEGEDLIAQYKAMKKKVVSVKDKLDEAERDIAEGRVGSAREMQNRMREKYGLYGQ</sequence>
<accession>A0A369MHV4</accession>
<evidence type="ECO:0000313" key="4">
    <source>
        <dbReference type="Proteomes" id="UP000253970"/>
    </source>
</evidence>
<dbReference type="GeneID" id="69511967"/>
<comment type="caution">
    <text evidence="1">The sequence shown here is derived from an EMBL/GenBank/DDBJ whole genome shotgun (WGS) entry which is preliminary data.</text>
</comment>
<proteinExistence type="predicted"/>
<gene>
    <name evidence="2" type="ORF">C1872_13450</name>
    <name evidence="1" type="ORF">C1875_05215</name>
</gene>
<reference evidence="3 4" key="1">
    <citation type="journal article" date="2018" name="Elife">
        <title>Discovery and characterization of a prevalent human gut bacterial enzyme sufficient for the inactivation of a family of plant toxins.</title>
        <authorList>
            <person name="Koppel N."/>
            <person name="Bisanz J.E."/>
            <person name="Pandelia M.E."/>
            <person name="Turnbaugh P.J."/>
            <person name="Balskus E.P."/>
        </authorList>
    </citation>
    <scope>NUCLEOTIDE SEQUENCE [LARGE SCALE GENOMIC DNA]</scope>
    <source>
        <strain evidence="2 3">MR1 #12</strain>
        <strain evidence="1 4">W1 BHI 6</strain>
    </source>
</reference>
<evidence type="ECO:0000313" key="1">
    <source>
        <dbReference type="EMBL" id="RDB71585.1"/>
    </source>
</evidence>
<dbReference type="RefSeq" id="WP_009306783.1">
    <property type="nucleotide sequence ID" value="NZ_AP025575.1"/>
</dbReference>